<dbReference type="GO" id="GO:0016597">
    <property type="term" value="F:amino acid binding"/>
    <property type="evidence" value="ECO:0007669"/>
    <property type="project" value="UniProtKB-UniRule"/>
</dbReference>
<dbReference type="SUPFAM" id="SSF55021">
    <property type="entry name" value="ACT-like"/>
    <property type="match status" value="1"/>
</dbReference>
<dbReference type="AlphaFoldDB" id="A0A438EPH8"/>
<dbReference type="PANTHER" id="PTHR31096">
    <property type="entry name" value="ACT DOMAIN-CONTAINING PROTEIN ACR4-RELATED"/>
    <property type="match status" value="1"/>
</dbReference>
<keyword evidence="1 2" id="KW-0677">Repeat</keyword>
<reference evidence="3 4" key="1">
    <citation type="journal article" date="2018" name="PLoS Genet.">
        <title>Population sequencing reveals clonal diversity and ancestral inbreeding in the grapevine cultivar Chardonnay.</title>
        <authorList>
            <person name="Roach M.J."/>
            <person name="Johnson D.L."/>
            <person name="Bohlmann J."/>
            <person name="van Vuuren H.J."/>
            <person name="Jones S.J."/>
            <person name="Pretorius I.S."/>
            <person name="Schmidt S.A."/>
            <person name="Borneman A.R."/>
        </authorList>
    </citation>
    <scope>NUCLEOTIDE SEQUENCE [LARGE SCALE GENOMIC DNA]</scope>
    <source>
        <strain evidence="4">cv. Chardonnay</strain>
        <tissue evidence="3">Leaf</tissue>
    </source>
</reference>
<comment type="caution">
    <text evidence="3">The sequence shown here is derived from an EMBL/GenBank/DDBJ whole genome shotgun (WGS) entry which is preliminary data.</text>
</comment>
<evidence type="ECO:0000313" key="4">
    <source>
        <dbReference type="Proteomes" id="UP000288805"/>
    </source>
</evidence>
<sequence>MPSENHPSIELSGTDMPSLLSEVCVVLTDLHCNVVNAEIWTHNARVAVVVHVTDDSTGHVDGLPMSLDAERERVIQCLEAAIERRASEGLELELCTEDQFGLLSDITRVKNSTLSPNAPQETTMSFLFGNIFKCRTLQNFKLIRSYS</sequence>
<dbReference type="EMBL" id="QGNW01001221">
    <property type="protein sequence ID" value="RVW49633.1"/>
    <property type="molecule type" value="Genomic_DNA"/>
</dbReference>
<organism evidence="3 4">
    <name type="scientific">Vitis vinifera</name>
    <name type="common">Grape</name>
    <dbReference type="NCBI Taxonomy" id="29760"/>
    <lineage>
        <taxon>Eukaryota</taxon>
        <taxon>Viridiplantae</taxon>
        <taxon>Streptophyta</taxon>
        <taxon>Embryophyta</taxon>
        <taxon>Tracheophyta</taxon>
        <taxon>Spermatophyta</taxon>
        <taxon>Magnoliopsida</taxon>
        <taxon>eudicotyledons</taxon>
        <taxon>Gunneridae</taxon>
        <taxon>Pentapetalae</taxon>
        <taxon>rosids</taxon>
        <taxon>Vitales</taxon>
        <taxon>Vitaceae</taxon>
        <taxon>Viteae</taxon>
        <taxon>Vitis</taxon>
    </lineage>
</organism>
<evidence type="ECO:0000256" key="1">
    <source>
        <dbReference type="ARBA" id="ARBA00022737"/>
    </source>
</evidence>
<dbReference type="InterPro" id="IPR040217">
    <property type="entry name" value="ACR1-12"/>
</dbReference>
<evidence type="ECO:0000256" key="2">
    <source>
        <dbReference type="RuleBase" id="RU369043"/>
    </source>
</evidence>
<proteinExistence type="predicted"/>
<dbReference type="Gene3D" id="3.30.70.260">
    <property type="match status" value="1"/>
</dbReference>
<name>A0A438EPH8_VITVI</name>
<dbReference type="Proteomes" id="UP000288805">
    <property type="component" value="Unassembled WGS sequence"/>
</dbReference>
<evidence type="ECO:0000313" key="3">
    <source>
        <dbReference type="EMBL" id="RVW49633.1"/>
    </source>
</evidence>
<protein>
    <recommendedName>
        <fullName evidence="2">ACT domain-containing protein ACR</fullName>
    </recommendedName>
    <alternativeName>
        <fullName evidence="2">Protein ACT DOMAIN REPEATS</fullName>
    </alternativeName>
</protein>
<dbReference type="InterPro" id="IPR045865">
    <property type="entry name" value="ACT-like_dom_sf"/>
</dbReference>
<gene>
    <name evidence="3" type="primary">ACR6_3</name>
    <name evidence="3" type="ORF">CK203_076727</name>
</gene>
<accession>A0A438EPH8</accession>
<dbReference type="PANTHER" id="PTHR31096:SF55">
    <property type="entry name" value="ACT DOMAIN-CONTAINING PROTEIN ACR6"/>
    <property type="match status" value="1"/>
</dbReference>
<comment type="function">
    <text evidence="2">Binds amino acids.</text>
</comment>